<proteinExistence type="predicted"/>
<reference evidence="1 2" key="1">
    <citation type="journal article" date="2018" name="New Phytol.">
        <title>Comparative genomics and transcriptomics depict ericoid mycorrhizal fungi as versatile saprotrophs and plant mutualists.</title>
        <authorList>
            <person name="Martino E."/>
            <person name="Morin E."/>
            <person name="Grelet G.A."/>
            <person name="Kuo A."/>
            <person name="Kohler A."/>
            <person name="Daghino S."/>
            <person name="Barry K.W."/>
            <person name="Cichocki N."/>
            <person name="Clum A."/>
            <person name="Dockter R.B."/>
            <person name="Hainaut M."/>
            <person name="Kuo R.C."/>
            <person name="LaButti K."/>
            <person name="Lindahl B.D."/>
            <person name="Lindquist E.A."/>
            <person name="Lipzen A."/>
            <person name="Khouja H.R."/>
            <person name="Magnuson J."/>
            <person name="Murat C."/>
            <person name="Ohm R.A."/>
            <person name="Singer S.W."/>
            <person name="Spatafora J.W."/>
            <person name="Wang M."/>
            <person name="Veneault-Fourrey C."/>
            <person name="Henrissat B."/>
            <person name="Grigoriev I.V."/>
            <person name="Martin F.M."/>
            <person name="Perotto S."/>
        </authorList>
    </citation>
    <scope>NUCLEOTIDE SEQUENCE [LARGE SCALE GENOMIC DNA]</scope>
    <source>
        <strain evidence="1 2">ATCC 22711</strain>
    </source>
</reference>
<dbReference type="RefSeq" id="XP_024721645.1">
    <property type="nucleotide sequence ID" value="XM_024863890.1"/>
</dbReference>
<name>A0A2T3B405_AMORE</name>
<dbReference type="Gene3D" id="3.30.1330.30">
    <property type="match status" value="1"/>
</dbReference>
<dbReference type="EMBL" id="KZ679010">
    <property type="protein sequence ID" value="PSS20375.1"/>
    <property type="molecule type" value="Genomic_DNA"/>
</dbReference>
<accession>A0A2T3B405</accession>
<evidence type="ECO:0000313" key="2">
    <source>
        <dbReference type="Proteomes" id="UP000241818"/>
    </source>
</evidence>
<dbReference type="Proteomes" id="UP000241818">
    <property type="component" value="Unassembled WGS sequence"/>
</dbReference>
<dbReference type="InParanoid" id="A0A2T3B405"/>
<organism evidence="1 2">
    <name type="scientific">Amorphotheca resinae ATCC 22711</name>
    <dbReference type="NCBI Taxonomy" id="857342"/>
    <lineage>
        <taxon>Eukaryota</taxon>
        <taxon>Fungi</taxon>
        <taxon>Dikarya</taxon>
        <taxon>Ascomycota</taxon>
        <taxon>Pezizomycotina</taxon>
        <taxon>Leotiomycetes</taxon>
        <taxon>Helotiales</taxon>
        <taxon>Amorphothecaceae</taxon>
        <taxon>Amorphotheca</taxon>
    </lineage>
</organism>
<dbReference type="GeneID" id="36571971"/>
<keyword evidence="2" id="KW-1185">Reference proteome</keyword>
<dbReference type="InterPro" id="IPR029064">
    <property type="entry name" value="Ribosomal_eL30-like_sf"/>
</dbReference>
<sequence length="79" mass="8719">MGRFDPRKTNLFYIDPLDPFRPEGFTRALGTVASPSALAADTTLAILLRFHLLYEDENVPYVYLPSKTALGDHAGPAKP</sequence>
<dbReference type="AlphaFoldDB" id="A0A2T3B405"/>
<gene>
    <name evidence="1" type="ORF">M430DRAFT_18530</name>
</gene>
<evidence type="ECO:0000313" key="1">
    <source>
        <dbReference type="EMBL" id="PSS20375.1"/>
    </source>
</evidence>
<protein>
    <submittedName>
        <fullName evidence="1">Uncharacterized protein</fullName>
    </submittedName>
</protein>